<protein>
    <recommendedName>
        <fullName evidence="2">Bacterial surface antigen (D15) domain-containing protein</fullName>
    </recommendedName>
</protein>
<reference evidence="1" key="1">
    <citation type="submission" date="2020-02" db="EMBL/GenBank/DDBJ databases">
        <authorList>
            <person name="Meier V. D."/>
        </authorList>
    </citation>
    <scope>NUCLEOTIDE SEQUENCE</scope>
    <source>
        <strain evidence="1">AVDCRST_MAG40</strain>
    </source>
</reference>
<gene>
    <name evidence="1" type="ORF">AVDCRST_MAG40-953</name>
</gene>
<organism evidence="1">
    <name type="scientific">uncultured Gemmatimonadaceae bacterium</name>
    <dbReference type="NCBI Taxonomy" id="246130"/>
    <lineage>
        <taxon>Bacteria</taxon>
        <taxon>Pseudomonadati</taxon>
        <taxon>Gemmatimonadota</taxon>
        <taxon>Gemmatimonadia</taxon>
        <taxon>Gemmatimonadales</taxon>
        <taxon>Gemmatimonadaceae</taxon>
        <taxon>environmental samples</taxon>
    </lineage>
</organism>
<sequence length="573" mass="63323">PVAAQRPDSAPPRRADTTAAALRARVDSLRSARFCRGQRITRIDVEPSPPAFPRLFRRIPVLRDIDALPHTTTRPQVVRNFLAVREGEPCTELRRAESERILRAQPFIAGARVLAFPDSSDGVRLVVETTDELSNVLGLAASGVRPTVVRFGDGNVGGQGLYATGLWREGFGYRDGYGARVVAYQLLGRPYQLSAEYLQRPVGGRRTADFSHPFLTDLQRVAWRASAGSIDQQFAFTRDGVDASSLIASRQYWDVGGVVRLGAPGRLSLFGASLTRETEFTDGAPVQYRREGPLPDTSSLLVERYARTQNARVNALWGVRNVRFLRVEGFDALAAEQDVRTGFQFGTLLGRSVSVLGSTDDDIFTAADVYTGMGSPRSFLAFQAQGEGRQDGDTERWDAILAAGRAAWYLKPHPRHTFITSTEFTGGWRQRVPFQLVLSDREGGLRGYRQSRTAGGQRLVARAEERWRLGVFRSADFGISGFVDAGKLWAGDAPYGATTPVRYGAGIGILASPRRSQKLYRVELGFPVSPDRHARFELRVRTTDAASTTFWVPPDDVRRSRGRTLPTSVFTWP</sequence>
<dbReference type="AlphaFoldDB" id="A0A6J4KPS7"/>
<evidence type="ECO:0008006" key="2">
    <source>
        <dbReference type="Google" id="ProtNLM"/>
    </source>
</evidence>
<dbReference type="EMBL" id="CADCTX010000276">
    <property type="protein sequence ID" value="CAA9310708.1"/>
    <property type="molecule type" value="Genomic_DNA"/>
</dbReference>
<name>A0A6J4KPS7_9BACT</name>
<proteinExistence type="predicted"/>
<accession>A0A6J4KPS7</accession>
<feature type="non-terminal residue" evidence="1">
    <location>
        <position position="1"/>
    </location>
</feature>
<evidence type="ECO:0000313" key="1">
    <source>
        <dbReference type="EMBL" id="CAA9310708.1"/>
    </source>
</evidence>